<evidence type="ECO:0000313" key="1">
    <source>
        <dbReference type="EMBL" id="GFS41081.1"/>
    </source>
</evidence>
<dbReference type="Proteomes" id="UP000585474">
    <property type="component" value="Unassembled WGS sequence"/>
</dbReference>
<dbReference type="AlphaFoldDB" id="A0A7J0DS81"/>
<sequence>MDLQGGWGTGIQAKAKRIGYGLEVLLPKTVAMVWFEIWLFLNSFLHSEFLPLLLEVMLMLRMQGGKGSYYCGCAEHFVCCCCCSKESCCCSGYDEAAAAVI</sequence>
<proteinExistence type="predicted"/>
<comment type="caution">
    <text evidence="1">The sequence shown here is derived from an EMBL/GenBank/DDBJ whole genome shotgun (WGS) entry which is preliminary data.</text>
</comment>
<gene>
    <name evidence="1" type="ORF">Acr_00g0072180</name>
</gene>
<accession>A0A7J0DS81</accession>
<reference evidence="2" key="1">
    <citation type="submission" date="2019-07" db="EMBL/GenBank/DDBJ databases">
        <title>De Novo Assembly of kiwifruit Actinidia rufa.</title>
        <authorList>
            <person name="Sugita-Konishi S."/>
            <person name="Sato K."/>
            <person name="Mori E."/>
            <person name="Abe Y."/>
            <person name="Kisaki G."/>
            <person name="Hamano K."/>
            <person name="Suezawa K."/>
            <person name="Otani M."/>
            <person name="Fukuda T."/>
            <person name="Manabe T."/>
            <person name="Gomi K."/>
            <person name="Tabuchi M."/>
            <person name="Akimitsu K."/>
            <person name="Kataoka I."/>
        </authorList>
    </citation>
    <scope>NUCLEOTIDE SEQUENCE [LARGE SCALE GENOMIC DNA]</scope>
    <source>
        <strain evidence="2">cv. Fuchu</strain>
    </source>
</reference>
<protein>
    <submittedName>
        <fullName evidence="1">Uncharacterized protein</fullName>
    </submittedName>
</protein>
<dbReference type="EMBL" id="BJWL01000363">
    <property type="protein sequence ID" value="GFS41081.1"/>
    <property type="molecule type" value="Genomic_DNA"/>
</dbReference>
<organism evidence="1 2">
    <name type="scientific">Actinidia rufa</name>
    <dbReference type="NCBI Taxonomy" id="165716"/>
    <lineage>
        <taxon>Eukaryota</taxon>
        <taxon>Viridiplantae</taxon>
        <taxon>Streptophyta</taxon>
        <taxon>Embryophyta</taxon>
        <taxon>Tracheophyta</taxon>
        <taxon>Spermatophyta</taxon>
        <taxon>Magnoliopsida</taxon>
        <taxon>eudicotyledons</taxon>
        <taxon>Gunneridae</taxon>
        <taxon>Pentapetalae</taxon>
        <taxon>asterids</taxon>
        <taxon>Ericales</taxon>
        <taxon>Actinidiaceae</taxon>
        <taxon>Actinidia</taxon>
    </lineage>
</organism>
<name>A0A7J0DS81_9ERIC</name>
<evidence type="ECO:0000313" key="2">
    <source>
        <dbReference type="Proteomes" id="UP000585474"/>
    </source>
</evidence>
<keyword evidence="2" id="KW-1185">Reference proteome</keyword>